<dbReference type="EC" id="1.6.2.2" evidence="11"/>
<dbReference type="InterPro" id="IPR001709">
    <property type="entry name" value="Flavoprot_Pyr_Nucl_cyt_Rdtase"/>
</dbReference>
<keyword evidence="5 10" id="KW-0274">FAD</keyword>
<reference evidence="17" key="3">
    <citation type="journal article" date="2020" name="Curr. Biol.">
        <title>Chromatin organization in early land plants reveals an ancestral association between H3K27me3, transposons, and constitutive heterochromatin.</title>
        <authorList>
            <person name="Montgomery S.A."/>
            <person name="Tanizawa Y."/>
            <person name="Galik B."/>
            <person name="Wang N."/>
            <person name="Ito T."/>
            <person name="Mochizuki T."/>
            <person name="Akimcheva S."/>
            <person name="Bowman J.L."/>
            <person name="Cognat V."/>
            <person name="Marechal-Drouard L."/>
            <person name="Ekker H."/>
            <person name="Hong S.F."/>
            <person name="Kohchi T."/>
            <person name="Lin S.S."/>
            <person name="Liu L.D."/>
            <person name="Nakamura Y."/>
            <person name="Valeeva L.R."/>
            <person name="Shakirov E.V."/>
            <person name="Shippen D.E."/>
            <person name="Wei W.L."/>
            <person name="Yagura M."/>
            <person name="Yamaoka S."/>
            <person name="Yamato K.T."/>
            <person name="Liu C."/>
            <person name="Berger F."/>
        </authorList>
    </citation>
    <scope>NUCLEOTIDE SEQUENCE [LARGE SCALE GENOMIC DNA]</scope>
    <source>
        <strain evidence="17">Tak-1</strain>
    </source>
</reference>
<dbReference type="PANTHER" id="PTHR19370">
    <property type="entry name" value="NADH-CYTOCHROME B5 REDUCTASE"/>
    <property type="match status" value="1"/>
</dbReference>
<feature type="transmembrane region" description="Helical" evidence="12">
    <location>
        <begin position="80"/>
        <end position="99"/>
    </location>
</feature>
<feature type="binding site" evidence="10">
    <location>
        <position position="180"/>
    </location>
    <ligand>
        <name>FAD</name>
        <dbReference type="ChEBI" id="CHEBI:57692"/>
    </ligand>
</feature>
<feature type="binding site" evidence="10">
    <location>
        <position position="179"/>
    </location>
    <ligand>
        <name>FAD</name>
        <dbReference type="ChEBI" id="CHEBI:57692"/>
    </ligand>
</feature>
<dbReference type="Gene3D" id="3.40.50.80">
    <property type="entry name" value="Nucleotide-binding domain of ferredoxin-NADP reductase (FNR) module"/>
    <property type="match status" value="1"/>
</dbReference>
<feature type="binding site" evidence="10">
    <location>
        <position position="247"/>
    </location>
    <ligand>
        <name>FAD</name>
        <dbReference type="ChEBI" id="CHEBI:57692"/>
    </ligand>
</feature>
<accession>A0A176WJG1</accession>
<feature type="binding site" evidence="10">
    <location>
        <position position="196"/>
    </location>
    <ligand>
        <name>FAD</name>
        <dbReference type="ChEBI" id="CHEBI:57692"/>
    </ligand>
</feature>
<evidence type="ECO:0000256" key="11">
    <source>
        <dbReference type="RuleBase" id="RU361226"/>
    </source>
</evidence>
<dbReference type="Gene3D" id="2.40.30.10">
    <property type="entry name" value="Translation factors"/>
    <property type="match status" value="1"/>
</dbReference>
<keyword evidence="12" id="KW-0812">Transmembrane</keyword>
<evidence type="ECO:0000256" key="12">
    <source>
        <dbReference type="SAM" id="Phobius"/>
    </source>
</evidence>
<dbReference type="EMBL" id="AP019871">
    <property type="protein sequence ID" value="BBN13706.1"/>
    <property type="molecule type" value="Genomic_DNA"/>
</dbReference>
<dbReference type="InterPro" id="IPR039261">
    <property type="entry name" value="FNR_nucleotide-bd"/>
</dbReference>
<dbReference type="Proteomes" id="UP000077202">
    <property type="component" value="Unassembled WGS sequence"/>
</dbReference>
<dbReference type="InterPro" id="IPR001433">
    <property type="entry name" value="OxRdtase_FAD/NAD-bd"/>
</dbReference>
<evidence type="ECO:0000256" key="1">
    <source>
        <dbReference type="ARBA" id="ARBA00001974"/>
    </source>
</evidence>
<evidence type="ECO:0000256" key="4">
    <source>
        <dbReference type="ARBA" id="ARBA00022630"/>
    </source>
</evidence>
<keyword evidence="12" id="KW-0472">Membrane</keyword>
<keyword evidence="4 10" id="KW-0285">Flavoprotein</keyword>
<dbReference type="AlphaFoldDB" id="A0A176WJG1"/>
<keyword evidence="12" id="KW-1133">Transmembrane helix</keyword>
<evidence type="ECO:0000256" key="5">
    <source>
        <dbReference type="ARBA" id="ARBA00022827"/>
    </source>
</evidence>
<comment type="subcellular location">
    <subcellularLocation>
        <location evidence="2">Mitochondrion</location>
    </subcellularLocation>
</comment>
<dbReference type="SUPFAM" id="SSF52343">
    <property type="entry name" value="Ferredoxin reductase-like, C-terminal NADP-linked domain"/>
    <property type="match status" value="1"/>
</dbReference>
<keyword evidence="6 11" id="KW-0560">Oxidoreductase</keyword>
<reference evidence="15 16" key="1">
    <citation type="submission" date="2016-03" db="EMBL/GenBank/DDBJ databases">
        <title>Mechanisms controlling the formation of the plant cell surface in tip-growing cells are functionally conserved among land plants.</title>
        <authorList>
            <person name="Honkanen S."/>
            <person name="Jones V.A."/>
            <person name="Morieri G."/>
            <person name="Champion C."/>
            <person name="Hetherington A.J."/>
            <person name="Kelly S."/>
            <person name="Saint-Marcoux D."/>
            <person name="Proust H."/>
            <person name="Prescott H."/>
            <person name="Dolan L."/>
        </authorList>
    </citation>
    <scope>NUCLEOTIDE SEQUENCE [LARGE SCALE GENOMIC DNA]</scope>
    <source>
        <strain evidence="16">cv. Tak-1 and cv. Tak-2</strain>
        <tissue evidence="15">Whole gametophyte</tissue>
    </source>
</reference>
<evidence type="ECO:0000256" key="7">
    <source>
        <dbReference type="ARBA" id="ARBA00023027"/>
    </source>
</evidence>
<evidence type="ECO:0000256" key="10">
    <source>
        <dbReference type="PIRSR" id="PIRSR601834-1"/>
    </source>
</evidence>
<feature type="transmembrane region" description="Helical" evidence="12">
    <location>
        <begin position="12"/>
        <end position="29"/>
    </location>
</feature>
<evidence type="ECO:0000256" key="8">
    <source>
        <dbReference type="ARBA" id="ARBA00023128"/>
    </source>
</evidence>
<proteinExistence type="inferred from homology"/>
<feature type="binding site" evidence="10">
    <location>
        <position position="204"/>
    </location>
    <ligand>
        <name>FAD</name>
        <dbReference type="ChEBI" id="CHEBI:57692"/>
    </ligand>
</feature>
<sequence>MQTGDRLIEPLFVWVYAFFVVGITMAFFASRTVRAGQLLGARLRAASPLTAAAAASASRVRDTAELAAAEAGPQQNKKEFAFAAITACVGAAAFFSAWGPGYSSQPVLLQEAPKGALDPNTWIHFKLEKIEQLSHNTKMLRFGFDDANAVSGLSVASCLLTRARIGNEGKDGKPNYVIRPYTPVTSPDVKGYFDLVVKIYPEGKMTQHMAKLGVGDTLEVKGPLPKIPYSPNMKRHIGMVAGGTGITPMFQVIDAILSNESDMTQISLVYANVSPDDILLKKTLDDLAASHPNFKVFYVVNNPTANWKGGVGFTTYDTIVKALPPPSDDTLILVCGPPGMMKAISGDKESPKNQGELTGLLKSAGYSEHQVFKF</sequence>
<dbReference type="SUPFAM" id="SSF63380">
    <property type="entry name" value="Riboflavin synthase domain-like"/>
    <property type="match status" value="1"/>
</dbReference>
<dbReference type="InterPro" id="IPR017938">
    <property type="entry name" value="Riboflavin_synthase-like_b-brl"/>
</dbReference>
<dbReference type="PRINTS" id="PR00406">
    <property type="entry name" value="CYTB5RDTASE"/>
</dbReference>
<evidence type="ECO:0000313" key="14">
    <source>
        <dbReference type="EMBL" id="BBN13706.1"/>
    </source>
</evidence>
<dbReference type="CDD" id="cd06183">
    <property type="entry name" value="cyt_b5_reduct_like"/>
    <property type="match status" value="1"/>
</dbReference>
<dbReference type="FunFam" id="2.40.30.10:FF:000032">
    <property type="entry name" value="NADH-cytochrome b5 reductase"/>
    <property type="match status" value="1"/>
</dbReference>
<evidence type="ECO:0000256" key="6">
    <source>
        <dbReference type="ARBA" id="ARBA00023002"/>
    </source>
</evidence>
<comment type="cofactor">
    <cofactor evidence="1 10 11">
        <name>FAD</name>
        <dbReference type="ChEBI" id="CHEBI:57692"/>
    </cofactor>
</comment>
<dbReference type="GO" id="GO:0005739">
    <property type="term" value="C:mitochondrion"/>
    <property type="evidence" value="ECO:0007669"/>
    <property type="project" value="UniProtKB-SubCell"/>
</dbReference>
<keyword evidence="8" id="KW-0496">Mitochondrion</keyword>
<feature type="binding site" evidence="10">
    <location>
        <position position="205"/>
    </location>
    <ligand>
        <name>FAD</name>
        <dbReference type="ChEBI" id="CHEBI:57692"/>
    </ligand>
</feature>
<dbReference type="Pfam" id="PF00970">
    <property type="entry name" value="FAD_binding_6"/>
    <property type="match status" value="1"/>
</dbReference>
<comment type="similarity">
    <text evidence="3 11">Belongs to the flavoprotein pyridine nucleotide cytochrome reductase family.</text>
</comment>
<name>A0A176WJG1_MARPO</name>
<dbReference type="InterPro" id="IPR017927">
    <property type="entry name" value="FAD-bd_FR_type"/>
</dbReference>
<comment type="catalytic activity">
    <reaction evidence="9 11">
        <text>2 Fe(III)-[cytochrome b5] + NADH = 2 Fe(II)-[cytochrome b5] + NAD(+) + H(+)</text>
        <dbReference type="Rhea" id="RHEA:46680"/>
        <dbReference type="Rhea" id="RHEA-COMP:10438"/>
        <dbReference type="Rhea" id="RHEA-COMP:10439"/>
        <dbReference type="ChEBI" id="CHEBI:15378"/>
        <dbReference type="ChEBI" id="CHEBI:29033"/>
        <dbReference type="ChEBI" id="CHEBI:29034"/>
        <dbReference type="ChEBI" id="CHEBI:57540"/>
        <dbReference type="ChEBI" id="CHEBI:57945"/>
        <dbReference type="EC" id="1.6.2.2"/>
    </reaction>
</comment>
<evidence type="ECO:0000259" key="13">
    <source>
        <dbReference type="PROSITE" id="PS51384"/>
    </source>
</evidence>
<dbReference type="Proteomes" id="UP001162541">
    <property type="component" value="Chromosome 6"/>
</dbReference>
<dbReference type="InterPro" id="IPR001834">
    <property type="entry name" value="CBR-like"/>
</dbReference>
<dbReference type="FunFam" id="3.40.50.80:FF:000009">
    <property type="entry name" value="NADH-cytochrome b5 reductase"/>
    <property type="match status" value="1"/>
</dbReference>
<dbReference type="GO" id="GO:0090524">
    <property type="term" value="F:cytochrome-b5 reductase activity, acting on NADH"/>
    <property type="evidence" value="ECO:0007669"/>
    <property type="project" value="UniProtKB-EC"/>
</dbReference>
<dbReference type="PANTHER" id="PTHR19370:SF171">
    <property type="entry name" value="NADH-CYTOCHROME B5 REDUCTASE 2"/>
    <property type="match status" value="1"/>
</dbReference>
<evidence type="ECO:0000256" key="9">
    <source>
        <dbReference type="ARBA" id="ARBA00047682"/>
    </source>
</evidence>
<feature type="binding site" evidence="10">
    <location>
        <position position="198"/>
    </location>
    <ligand>
        <name>FAD</name>
        <dbReference type="ChEBI" id="CHEBI:57692"/>
    </ligand>
</feature>
<reference evidence="14" key="2">
    <citation type="journal article" date="2019" name="Curr. Biol.">
        <title>Chromatin organization in early land plants reveals an ancestral association between H3K27me3, transposons, and constitutive heterochromatin.</title>
        <authorList>
            <person name="Montgomery S.A."/>
            <person name="Tanizawa Y."/>
            <person name="Galik B."/>
            <person name="Wang N."/>
            <person name="Ito T."/>
            <person name="Mochizuki T."/>
            <person name="Akimcheva S."/>
            <person name="Bowman J."/>
            <person name="Cognat V."/>
            <person name="Drouard L."/>
            <person name="Ekker H."/>
            <person name="Houng S."/>
            <person name="Kohchi T."/>
            <person name="Lin S."/>
            <person name="Liu L.D."/>
            <person name="Nakamura Y."/>
            <person name="Valeeva L.R."/>
            <person name="Shakirov E.V."/>
            <person name="Shippen D.E."/>
            <person name="Wei W."/>
            <person name="Yagura M."/>
            <person name="Yamaoka S."/>
            <person name="Yamato K.T."/>
            <person name="Liu C."/>
            <person name="Berger F."/>
        </authorList>
    </citation>
    <scope>NUCLEOTIDE SEQUENCE [LARGE SCALE GENOMIC DNA]</scope>
    <source>
        <strain evidence="14">Tak-1</strain>
    </source>
</reference>
<evidence type="ECO:0000313" key="17">
    <source>
        <dbReference type="Proteomes" id="UP001162541"/>
    </source>
</evidence>
<evidence type="ECO:0000313" key="16">
    <source>
        <dbReference type="Proteomes" id="UP000077202"/>
    </source>
</evidence>
<dbReference type="PROSITE" id="PS51384">
    <property type="entry name" value="FAD_FR"/>
    <property type="match status" value="1"/>
</dbReference>
<organism evidence="15 16">
    <name type="scientific">Marchantia polymorpha subsp. ruderalis</name>
    <dbReference type="NCBI Taxonomy" id="1480154"/>
    <lineage>
        <taxon>Eukaryota</taxon>
        <taxon>Viridiplantae</taxon>
        <taxon>Streptophyta</taxon>
        <taxon>Embryophyta</taxon>
        <taxon>Marchantiophyta</taxon>
        <taxon>Marchantiopsida</taxon>
        <taxon>Marchantiidae</taxon>
        <taxon>Marchantiales</taxon>
        <taxon>Marchantiaceae</taxon>
        <taxon>Marchantia</taxon>
    </lineage>
</organism>
<dbReference type="EMBL" id="LVLJ01000663">
    <property type="protein sequence ID" value="OAE33350.1"/>
    <property type="molecule type" value="Genomic_DNA"/>
</dbReference>
<keyword evidence="16" id="KW-1185">Reference proteome</keyword>
<dbReference type="Pfam" id="PF00175">
    <property type="entry name" value="NAD_binding_1"/>
    <property type="match status" value="1"/>
</dbReference>
<evidence type="ECO:0000256" key="2">
    <source>
        <dbReference type="ARBA" id="ARBA00004173"/>
    </source>
</evidence>
<evidence type="ECO:0000313" key="15">
    <source>
        <dbReference type="EMBL" id="OAE33350.1"/>
    </source>
</evidence>
<gene>
    <name evidence="15" type="ORF">AXG93_4123s1250</name>
    <name evidence="14" type="ORF">Mp_6g05680</name>
</gene>
<dbReference type="PRINTS" id="PR00371">
    <property type="entry name" value="FPNCR"/>
</dbReference>
<evidence type="ECO:0000256" key="3">
    <source>
        <dbReference type="ARBA" id="ARBA00006105"/>
    </source>
</evidence>
<protein>
    <recommendedName>
        <fullName evidence="11">NADH-cytochrome b5 reductase</fullName>
        <ecNumber evidence="11">1.6.2.2</ecNumber>
    </recommendedName>
</protein>
<feature type="domain" description="FAD-binding FR-type" evidence="13">
    <location>
        <begin position="120"/>
        <end position="230"/>
    </location>
</feature>
<feature type="binding site" evidence="10">
    <location>
        <position position="181"/>
    </location>
    <ligand>
        <name>FAD</name>
        <dbReference type="ChEBI" id="CHEBI:57692"/>
    </ligand>
</feature>
<dbReference type="InterPro" id="IPR008333">
    <property type="entry name" value="Cbr1-like_FAD-bd_dom"/>
</dbReference>
<keyword evidence="7 11" id="KW-0520">NAD</keyword>